<proteinExistence type="inferred from homology"/>
<organism evidence="11 12">
    <name type="scientific">Puniceispirillum marinum (strain IMCC1322)</name>
    <dbReference type="NCBI Taxonomy" id="488538"/>
    <lineage>
        <taxon>Bacteria</taxon>
        <taxon>Pseudomonadati</taxon>
        <taxon>Pseudomonadota</taxon>
        <taxon>Alphaproteobacteria</taxon>
        <taxon>Candidatus Puniceispirillales</taxon>
        <taxon>Candidatus Puniceispirillaceae</taxon>
        <taxon>Candidatus Puniceispirillum</taxon>
    </lineage>
</organism>
<evidence type="ECO:0000313" key="11">
    <source>
        <dbReference type="EMBL" id="ADE39359.1"/>
    </source>
</evidence>
<dbReference type="GO" id="GO:0016491">
    <property type="term" value="F:oxidoreductase activity"/>
    <property type="evidence" value="ECO:0007669"/>
    <property type="project" value="UniProtKB-KW"/>
</dbReference>
<keyword evidence="12" id="KW-1185">Reference proteome</keyword>
<dbReference type="SUPFAM" id="SSF110111">
    <property type="entry name" value="Ctag/Cox11"/>
    <property type="match status" value="1"/>
</dbReference>
<dbReference type="PIRSF" id="PIRSF005413">
    <property type="entry name" value="COX11"/>
    <property type="match status" value="1"/>
</dbReference>
<keyword evidence="8 10" id="KW-0186">Copper</keyword>
<dbReference type="PANTHER" id="PTHR21320">
    <property type="entry name" value="CYTOCHROME C OXIDASE ASSEMBLY PROTEIN COX11-RELATED"/>
    <property type="match status" value="1"/>
</dbReference>
<dbReference type="InterPro" id="IPR007533">
    <property type="entry name" value="Cyt_c_oxidase_assmbl_CtaG"/>
</dbReference>
<evidence type="ECO:0000256" key="4">
    <source>
        <dbReference type="ARBA" id="ARBA00015384"/>
    </source>
</evidence>
<evidence type="ECO:0000256" key="7">
    <source>
        <dbReference type="ARBA" id="ARBA00022989"/>
    </source>
</evidence>
<dbReference type="FunFam" id="2.60.370.10:FF:000001">
    <property type="entry name" value="COX11 cytochrome c oxidase assembly homolog"/>
    <property type="match status" value="1"/>
</dbReference>
<dbReference type="EMBL" id="CP001751">
    <property type="protein sequence ID" value="ADE39359.1"/>
    <property type="molecule type" value="Genomic_DNA"/>
</dbReference>
<dbReference type="GO" id="GO:0008535">
    <property type="term" value="P:respiratory chain complex IV assembly"/>
    <property type="evidence" value="ECO:0007669"/>
    <property type="project" value="UniProtKB-UniRule"/>
</dbReference>
<evidence type="ECO:0000256" key="6">
    <source>
        <dbReference type="ARBA" id="ARBA00022968"/>
    </source>
</evidence>
<dbReference type="NCBIfam" id="NF003465">
    <property type="entry name" value="PRK05089.1"/>
    <property type="match status" value="1"/>
</dbReference>
<feature type="topological domain" description="Cytoplasmic" evidence="10">
    <location>
        <begin position="1"/>
        <end position="2"/>
    </location>
</feature>
<dbReference type="STRING" id="488538.SAR116_1116"/>
<dbReference type="Gene3D" id="2.60.370.10">
    <property type="entry name" value="Ctag/Cox11"/>
    <property type="match status" value="1"/>
</dbReference>
<keyword evidence="9 10" id="KW-0472">Membrane</keyword>
<evidence type="ECO:0000256" key="5">
    <source>
        <dbReference type="ARBA" id="ARBA00022692"/>
    </source>
</evidence>
<comment type="subcellular location">
    <subcellularLocation>
        <location evidence="2 10">Cell inner membrane</location>
        <topology evidence="2 10">Single-pass type II membrane protein</topology>
        <orientation evidence="2 10">Periplasmic side</orientation>
    </subcellularLocation>
</comment>
<keyword evidence="7 10" id="KW-1133">Transmembrane helix</keyword>
<dbReference type="Pfam" id="PF04442">
    <property type="entry name" value="CtaG_Cox11"/>
    <property type="match status" value="1"/>
</dbReference>
<evidence type="ECO:0000256" key="2">
    <source>
        <dbReference type="ARBA" id="ARBA00004382"/>
    </source>
</evidence>
<evidence type="ECO:0000256" key="9">
    <source>
        <dbReference type="ARBA" id="ARBA00023136"/>
    </source>
</evidence>
<dbReference type="HAMAP" id="MF_00155">
    <property type="entry name" value="CtaG"/>
    <property type="match status" value="1"/>
</dbReference>
<keyword evidence="10" id="KW-1003">Cell membrane</keyword>
<evidence type="ECO:0000313" key="12">
    <source>
        <dbReference type="Proteomes" id="UP000007460"/>
    </source>
</evidence>
<reference evidence="11 12" key="1">
    <citation type="journal article" date="2010" name="J. Bacteriol.">
        <title>Complete genome sequence of "Candidatus Puniceispirillum marinum" IMCC1322, a representative of the SAR116 clade in the Alphaproteobacteria.</title>
        <authorList>
            <person name="Oh H.M."/>
            <person name="Kwon K.K."/>
            <person name="Kang I."/>
            <person name="Kang S.G."/>
            <person name="Lee J.H."/>
            <person name="Kim S.J."/>
            <person name="Cho J.C."/>
        </authorList>
    </citation>
    <scope>NUCLEOTIDE SEQUENCE [LARGE SCALE GENOMIC DNA]</scope>
    <source>
        <strain evidence="11 12">IMCC1322</strain>
    </source>
</reference>
<dbReference type="eggNOG" id="COG3175">
    <property type="taxonomic scope" value="Bacteria"/>
</dbReference>
<accession>D5BSW2</accession>
<evidence type="ECO:0000256" key="3">
    <source>
        <dbReference type="ARBA" id="ARBA00009620"/>
    </source>
</evidence>
<evidence type="ECO:0000256" key="10">
    <source>
        <dbReference type="HAMAP-Rule" id="MF_00155"/>
    </source>
</evidence>
<keyword evidence="5 10" id="KW-0812">Transmembrane</keyword>
<keyword evidence="11" id="KW-0560">Oxidoreductase</keyword>
<feature type="topological domain" description="Periplasmic" evidence="10">
    <location>
        <begin position="20"/>
        <end position="169"/>
    </location>
</feature>
<dbReference type="GO" id="GO:0005886">
    <property type="term" value="C:plasma membrane"/>
    <property type="evidence" value="ECO:0007669"/>
    <property type="project" value="UniProtKB-SubCell"/>
</dbReference>
<name>D5BSW2_PUNMI</name>
<dbReference type="PANTHER" id="PTHR21320:SF3">
    <property type="entry name" value="CYTOCHROME C OXIDASE ASSEMBLY PROTEIN COX11, MITOCHONDRIAL-RELATED"/>
    <property type="match status" value="1"/>
</dbReference>
<dbReference type="GO" id="GO:0005507">
    <property type="term" value="F:copper ion binding"/>
    <property type="evidence" value="ECO:0007669"/>
    <property type="project" value="InterPro"/>
</dbReference>
<evidence type="ECO:0000256" key="8">
    <source>
        <dbReference type="ARBA" id="ARBA00023008"/>
    </source>
</evidence>
<comment type="similarity">
    <text evidence="3 10">Belongs to the COX11/CtaG family.</text>
</comment>
<sequence length="169" mass="18620">MLIILGALVAAMVGLAYASVPLYDLFCRVTGYGGTTQIAENVNDDIIYDHPVKVRFDANVIPALNWSFVPVDKPVTLNPGEEIVINYRATNLADVPTTGTSTFNVTPVKAGQYFMKLDCFCFIEQTLQPGESVDMPVRFFVDPEIAKDENTLDVNEIILSYTFFPAIDG</sequence>
<dbReference type="Proteomes" id="UP000007460">
    <property type="component" value="Chromosome"/>
</dbReference>
<gene>
    <name evidence="10" type="primary">ctaG</name>
    <name evidence="11" type="ordered locus">SAR116_1116</name>
</gene>
<dbReference type="HOGENOM" id="CLU_045000_5_0_5"/>
<dbReference type="AlphaFoldDB" id="D5BSW2"/>
<keyword evidence="10" id="KW-0997">Cell inner membrane</keyword>
<keyword evidence="6 10" id="KW-0735">Signal-anchor</keyword>
<dbReference type="KEGG" id="apb:SAR116_1116"/>
<comment type="function">
    <text evidence="1 10">Exerts its effect at some terminal stage of cytochrome c oxidase synthesis, probably by being involved in the insertion of the copper B into subunit I.</text>
</comment>
<evidence type="ECO:0000256" key="1">
    <source>
        <dbReference type="ARBA" id="ARBA00004007"/>
    </source>
</evidence>
<dbReference type="InterPro" id="IPR023471">
    <property type="entry name" value="CtaG/Cox11_dom_sf"/>
</dbReference>
<protein>
    <recommendedName>
        <fullName evidence="4 10">Cytochrome c oxidase assembly protein CtaG</fullName>
    </recommendedName>
</protein>